<dbReference type="STRING" id="490189.SAMN02927903_01667"/>
<dbReference type="AlphaFoldDB" id="A0A1G5GX01"/>
<organism evidence="2 3">
    <name type="scientific">Flavobacterium caeni</name>
    <dbReference type="NCBI Taxonomy" id="490189"/>
    <lineage>
        <taxon>Bacteria</taxon>
        <taxon>Pseudomonadati</taxon>
        <taxon>Bacteroidota</taxon>
        <taxon>Flavobacteriia</taxon>
        <taxon>Flavobacteriales</taxon>
        <taxon>Flavobacteriaceae</taxon>
        <taxon>Flavobacterium</taxon>
    </lineage>
</organism>
<keyword evidence="1" id="KW-1133">Transmembrane helix</keyword>
<name>A0A1G5GX01_9FLAO</name>
<sequence>MSFSTQPKKGNMFTTSFFTGTVAQASKNMETKVHGGGGGGFTYKGTGASSNVKITSTTVVHDELFLIAEDGSERAFQLQDINIACREGNRVTVVTAQNGSKTQYVGVINHSTGNAHYNDKVLIKFFVSTVTLVLCFAVLFGGLILIMTIIAPIAAGVFIYWINKGIKEEMRQYKDAVRQKLTAA</sequence>
<keyword evidence="3" id="KW-1185">Reference proteome</keyword>
<reference evidence="2 3" key="1">
    <citation type="submission" date="2016-10" db="EMBL/GenBank/DDBJ databases">
        <authorList>
            <person name="de Groot N.N."/>
        </authorList>
    </citation>
    <scope>NUCLEOTIDE SEQUENCE [LARGE SCALE GENOMIC DNA]</scope>
    <source>
        <strain evidence="2 3">CGMCC 1.7031</strain>
    </source>
</reference>
<keyword evidence="1" id="KW-0472">Membrane</keyword>
<gene>
    <name evidence="2" type="ORF">SAMN02927903_01667</name>
</gene>
<dbReference type="RefSeq" id="WP_091141837.1">
    <property type="nucleotide sequence ID" value="NZ_FMVF01000007.1"/>
</dbReference>
<accession>A0A1G5GX01</accession>
<evidence type="ECO:0000313" key="3">
    <source>
        <dbReference type="Proteomes" id="UP000199354"/>
    </source>
</evidence>
<proteinExistence type="predicted"/>
<feature type="transmembrane region" description="Helical" evidence="1">
    <location>
        <begin position="121"/>
        <end position="139"/>
    </location>
</feature>
<feature type="transmembrane region" description="Helical" evidence="1">
    <location>
        <begin position="145"/>
        <end position="162"/>
    </location>
</feature>
<dbReference type="OrthoDB" id="823791at2"/>
<evidence type="ECO:0000256" key="1">
    <source>
        <dbReference type="SAM" id="Phobius"/>
    </source>
</evidence>
<protein>
    <submittedName>
        <fullName evidence="2">Uncharacterized protein</fullName>
    </submittedName>
</protein>
<dbReference type="Proteomes" id="UP000199354">
    <property type="component" value="Unassembled WGS sequence"/>
</dbReference>
<evidence type="ECO:0000313" key="2">
    <source>
        <dbReference type="EMBL" id="SCY56132.1"/>
    </source>
</evidence>
<dbReference type="EMBL" id="FMVF01000007">
    <property type="protein sequence ID" value="SCY56132.1"/>
    <property type="molecule type" value="Genomic_DNA"/>
</dbReference>
<keyword evidence="1" id="KW-0812">Transmembrane</keyword>